<sequence>MCPWREENGDFLPKRRKKLRDFLPKRRKKCKCALCLSTRQFLLPII</sequence>
<evidence type="ECO:0000313" key="1">
    <source>
        <dbReference type="EMBL" id="EHC92225.1"/>
    </source>
</evidence>
<organism evidence="1 2">
    <name type="scientific">Salmonella enterica subsp. enterica serovar Uganda str. R8-3404</name>
    <dbReference type="NCBI Taxonomy" id="913083"/>
    <lineage>
        <taxon>Bacteria</taxon>
        <taxon>Pseudomonadati</taxon>
        <taxon>Pseudomonadota</taxon>
        <taxon>Gammaproteobacteria</taxon>
        <taxon>Enterobacterales</taxon>
        <taxon>Enterobacteriaceae</taxon>
        <taxon>Salmonella</taxon>
    </lineage>
</organism>
<evidence type="ECO:0000313" key="2">
    <source>
        <dbReference type="Proteomes" id="UP000003915"/>
    </source>
</evidence>
<comment type="caution">
    <text evidence="1">The sequence shown here is derived from an EMBL/GenBank/DDBJ whole genome shotgun (WGS) entry which is preliminary data.</text>
</comment>
<gene>
    <name evidence="1" type="ORF">LTSEUGA_2238</name>
</gene>
<dbReference type="AlphaFoldDB" id="A0A6C8H3S4"/>
<name>A0A6C8H3S4_SALET</name>
<reference evidence="1 2" key="1">
    <citation type="journal article" date="2011" name="BMC Genomics">
        <title>Genome sequencing reveals diversification of virulence factor content and possible host adaptation in distinct subpopulations of Salmonella enterica.</title>
        <authorList>
            <person name="den Bakker H.C."/>
            <person name="Moreno Switt A.I."/>
            <person name="Govoni G."/>
            <person name="Cummings C.A."/>
            <person name="Ranieri M.L."/>
            <person name="Degoricija L."/>
            <person name="Hoelzer K."/>
            <person name="Rodriguez-Rivera L.D."/>
            <person name="Brown S."/>
            <person name="Bolchacova E."/>
            <person name="Furtado M.R."/>
            <person name="Wiedmann M."/>
        </authorList>
    </citation>
    <scope>NUCLEOTIDE SEQUENCE [LARGE SCALE GENOMIC DNA]</scope>
    <source>
        <strain evidence="1 2">R8-3404</strain>
    </source>
</reference>
<dbReference type="Proteomes" id="UP000003915">
    <property type="component" value="Unassembled WGS sequence"/>
</dbReference>
<dbReference type="EMBL" id="AFCV01000597">
    <property type="protein sequence ID" value="EHC92225.1"/>
    <property type="molecule type" value="Genomic_DNA"/>
</dbReference>
<protein>
    <submittedName>
        <fullName evidence="1">Uncharacterized protein</fullName>
    </submittedName>
</protein>
<accession>A0A6C8H3S4</accession>
<proteinExistence type="predicted"/>